<dbReference type="PANTHER" id="PTHR11439">
    <property type="entry name" value="GAG-POL-RELATED RETROTRANSPOSON"/>
    <property type="match status" value="1"/>
</dbReference>
<accession>A0AAW2X2N8</accession>
<evidence type="ECO:0000313" key="1">
    <source>
        <dbReference type="EMBL" id="KAL0447800.1"/>
    </source>
</evidence>
<dbReference type="InterPro" id="IPR043502">
    <property type="entry name" value="DNA/RNA_pol_sf"/>
</dbReference>
<proteinExistence type="predicted"/>
<reference evidence="1" key="2">
    <citation type="journal article" date="2024" name="Plant">
        <title>Genomic evolution and insights into agronomic trait innovations of Sesamum species.</title>
        <authorList>
            <person name="Miao H."/>
            <person name="Wang L."/>
            <person name="Qu L."/>
            <person name="Liu H."/>
            <person name="Sun Y."/>
            <person name="Le M."/>
            <person name="Wang Q."/>
            <person name="Wei S."/>
            <person name="Zheng Y."/>
            <person name="Lin W."/>
            <person name="Duan Y."/>
            <person name="Cao H."/>
            <person name="Xiong S."/>
            <person name="Wang X."/>
            <person name="Wei L."/>
            <person name="Li C."/>
            <person name="Ma Q."/>
            <person name="Ju M."/>
            <person name="Zhao R."/>
            <person name="Li G."/>
            <person name="Mu C."/>
            <person name="Tian Q."/>
            <person name="Mei H."/>
            <person name="Zhang T."/>
            <person name="Gao T."/>
            <person name="Zhang H."/>
        </authorList>
    </citation>
    <scope>NUCLEOTIDE SEQUENCE</scope>
    <source>
        <strain evidence="1">KEN1</strain>
    </source>
</reference>
<dbReference type="SUPFAM" id="SSF56672">
    <property type="entry name" value="DNA/RNA polymerases"/>
    <property type="match status" value="1"/>
</dbReference>
<organism evidence="1">
    <name type="scientific">Sesamum latifolium</name>
    <dbReference type="NCBI Taxonomy" id="2727402"/>
    <lineage>
        <taxon>Eukaryota</taxon>
        <taxon>Viridiplantae</taxon>
        <taxon>Streptophyta</taxon>
        <taxon>Embryophyta</taxon>
        <taxon>Tracheophyta</taxon>
        <taxon>Spermatophyta</taxon>
        <taxon>Magnoliopsida</taxon>
        <taxon>eudicotyledons</taxon>
        <taxon>Gunneridae</taxon>
        <taxon>Pentapetalae</taxon>
        <taxon>asterids</taxon>
        <taxon>lamiids</taxon>
        <taxon>Lamiales</taxon>
        <taxon>Pedaliaceae</taxon>
        <taxon>Sesamum</taxon>
    </lineage>
</organism>
<reference evidence="1" key="1">
    <citation type="submission" date="2020-06" db="EMBL/GenBank/DDBJ databases">
        <authorList>
            <person name="Li T."/>
            <person name="Hu X."/>
            <person name="Zhang T."/>
            <person name="Song X."/>
            <person name="Zhang H."/>
            <person name="Dai N."/>
            <person name="Sheng W."/>
            <person name="Hou X."/>
            <person name="Wei L."/>
        </authorList>
    </citation>
    <scope>NUCLEOTIDE SEQUENCE</scope>
    <source>
        <strain evidence="1">KEN1</strain>
        <tissue evidence="1">Leaf</tissue>
    </source>
</reference>
<dbReference type="AlphaFoldDB" id="A0AAW2X2N8"/>
<sequence length="281" mass="31648">MHSSLPIYNKCPTNRLYLSGSTSSPPQFSLSLRPKGNCGGLLVDPERYRRLVGHLLYLGYTRPDISHSVQQLSQFLQRPCDLHWKAAVHVVRYLKGTTTKGLFLPSESSYELRAYCDADWHLAPILVVPLLDFVCSLGIPSFLGKPRSNRPFLVLRPRQNTEAWLLLFCELRWLSYLLSDFGISVQLPIRPFCDNQAAMHIVANPVFHERTKHIELDCHIVRDAYKDGFISPSFVRSSLQIADIFTKSFGLKSFISLLGKLGLAALQPSPTCGGDVEIIHP</sequence>
<dbReference type="CDD" id="cd09272">
    <property type="entry name" value="RNase_HI_RT_Ty1"/>
    <property type="match status" value="1"/>
</dbReference>
<protein>
    <submittedName>
        <fullName evidence="1">Uncharacterized protein</fullName>
    </submittedName>
</protein>
<dbReference type="EMBL" id="JACGWN010000006">
    <property type="protein sequence ID" value="KAL0447800.1"/>
    <property type="molecule type" value="Genomic_DNA"/>
</dbReference>
<comment type="caution">
    <text evidence="1">The sequence shown here is derived from an EMBL/GenBank/DDBJ whole genome shotgun (WGS) entry which is preliminary data.</text>
</comment>
<gene>
    <name evidence="1" type="ORF">Slati_1907900</name>
</gene>
<dbReference type="PANTHER" id="PTHR11439:SF470">
    <property type="entry name" value="CYSTEINE-RICH RLK (RECEPTOR-LIKE PROTEIN KINASE) 8"/>
    <property type="match status" value="1"/>
</dbReference>
<name>A0AAW2X2N8_9LAMI</name>